<gene>
    <name evidence="7" type="ORF">B0F90DRAFT_1812987</name>
</gene>
<dbReference type="InterPro" id="IPR000242">
    <property type="entry name" value="PTP_cat"/>
</dbReference>
<dbReference type="InterPro" id="IPR003595">
    <property type="entry name" value="Tyr_Pase_cat"/>
</dbReference>
<feature type="compositionally biased region" description="Acidic residues" evidence="3">
    <location>
        <begin position="421"/>
        <end position="433"/>
    </location>
</feature>
<name>A0AAD4QTG8_9AGAM</name>
<dbReference type="PROSITE" id="PS50055">
    <property type="entry name" value="TYR_PHOSPHATASE_PTP"/>
    <property type="match status" value="1"/>
</dbReference>
<feature type="compositionally biased region" description="Low complexity" evidence="3">
    <location>
        <begin position="1295"/>
        <end position="1305"/>
    </location>
</feature>
<feature type="region of interest" description="Disordered" evidence="3">
    <location>
        <begin position="597"/>
        <end position="623"/>
    </location>
</feature>
<evidence type="ECO:0000256" key="2">
    <source>
        <dbReference type="ARBA" id="ARBA00013064"/>
    </source>
</evidence>
<feature type="compositionally biased region" description="Polar residues" evidence="3">
    <location>
        <begin position="66"/>
        <end position="80"/>
    </location>
</feature>
<feature type="domain" description="Rhodanese" evidence="6">
    <location>
        <begin position="111"/>
        <end position="239"/>
    </location>
</feature>
<proteinExistence type="inferred from homology"/>
<feature type="compositionally biased region" description="Basic and acidic residues" evidence="3">
    <location>
        <begin position="1457"/>
        <end position="1468"/>
    </location>
</feature>
<dbReference type="PROSITE" id="PS50206">
    <property type="entry name" value="RHODANESE_3"/>
    <property type="match status" value="1"/>
</dbReference>
<accession>A0AAD4QTG8</accession>
<dbReference type="PROSITE" id="PS00383">
    <property type="entry name" value="TYR_PHOSPHATASE_1"/>
    <property type="match status" value="1"/>
</dbReference>
<reference evidence="7" key="1">
    <citation type="journal article" date="2022" name="New Phytol.">
        <title>Evolutionary transition to the ectomycorrhizal habit in the genomes of a hyperdiverse lineage of mushroom-forming fungi.</title>
        <authorList>
            <person name="Looney B."/>
            <person name="Miyauchi S."/>
            <person name="Morin E."/>
            <person name="Drula E."/>
            <person name="Courty P.E."/>
            <person name="Kohler A."/>
            <person name="Kuo A."/>
            <person name="LaButti K."/>
            <person name="Pangilinan J."/>
            <person name="Lipzen A."/>
            <person name="Riley R."/>
            <person name="Andreopoulos W."/>
            <person name="He G."/>
            <person name="Johnson J."/>
            <person name="Nolan M."/>
            <person name="Tritt A."/>
            <person name="Barry K.W."/>
            <person name="Grigoriev I.V."/>
            <person name="Nagy L.G."/>
            <person name="Hibbett D."/>
            <person name="Henrissat B."/>
            <person name="Matheny P.B."/>
            <person name="Labbe J."/>
            <person name="Martin F.M."/>
        </authorList>
    </citation>
    <scope>NUCLEOTIDE SEQUENCE</scope>
    <source>
        <strain evidence="7">BPL690</strain>
    </source>
</reference>
<feature type="region of interest" description="Disordered" evidence="3">
    <location>
        <begin position="64"/>
        <end position="91"/>
    </location>
</feature>
<feature type="region of interest" description="Disordered" evidence="3">
    <location>
        <begin position="749"/>
        <end position="785"/>
    </location>
</feature>
<comment type="similarity">
    <text evidence="1">Belongs to the protein-tyrosine phosphatase family. Non-receptor class subfamily.</text>
</comment>
<feature type="compositionally biased region" description="Basic and acidic residues" evidence="3">
    <location>
        <begin position="522"/>
        <end position="539"/>
    </location>
</feature>
<dbReference type="InterPro" id="IPR050348">
    <property type="entry name" value="Protein-Tyr_Phosphatase"/>
</dbReference>
<dbReference type="InterPro" id="IPR001763">
    <property type="entry name" value="Rhodanese-like_dom"/>
</dbReference>
<feature type="region of interest" description="Disordered" evidence="3">
    <location>
        <begin position="864"/>
        <end position="902"/>
    </location>
</feature>
<feature type="domain" description="Tyrosine specific protein phosphatases" evidence="5">
    <location>
        <begin position="914"/>
        <end position="938"/>
    </location>
</feature>
<dbReference type="Gene3D" id="3.90.190.10">
    <property type="entry name" value="Protein tyrosine phosphatase superfamily"/>
    <property type="match status" value="2"/>
</dbReference>
<feature type="region of interest" description="Disordered" evidence="3">
    <location>
        <begin position="522"/>
        <end position="566"/>
    </location>
</feature>
<dbReference type="InterPro" id="IPR036873">
    <property type="entry name" value="Rhodanese-like_dom_sf"/>
</dbReference>
<dbReference type="SUPFAM" id="SSF52799">
    <property type="entry name" value="(Phosphotyrosine protein) phosphatases II"/>
    <property type="match status" value="1"/>
</dbReference>
<feature type="compositionally biased region" description="Polar residues" evidence="3">
    <location>
        <begin position="614"/>
        <end position="623"/>
    </location>
</feature>
<dbReference type="PROSITE" id="PS50056">
    <property type="entry name" value="TYR_PHOSPHATASE_2"/>
    <property type="match status" value="1"/>
</dbReference>
<feature type="region of interest" description="Disordered" evidence="3">
    <location>
        <begin position="1195"/>
        <end position="1316"/>
    </location>
</feature>
<feature type="region of interest" description="Disordered" evidence="3">
    <location>
        <begin position="1396"/>
        <end position="1507"/>
    </location>
</feature>
<feature type="region of interest" description="Disordered" evidence="3">
    <location>
        <begin position="419"/>
        <end position="499"/>
    </location>
</feature>
<dbReference type="SUPFAM" id="SSF52821">
    <property type="entry name" value="Rhodanese/Cell cycle control phosphatase"/>
    <property type="match status" value="1"/>
</dbReference>
<dbReference type="SMART" id="SM00404">
    <property type="entry name" value="PTPc_motif"/>
    <property type="match status" value="1"/>
</dbReference>
<dbReference type="PRINTS" id="PR00700">
    <property type="entry name" value="PRTYPHPHTASE"/>
</dbReference>
<dbReference type="PANTHER" id="PTHR19134">
    <property type="entry name" value="RECEPTOR-TYPE TYROSINE-PROTEIN PHOSPHATASE"/>
    <property type="match status" value="1"/>
</dbReference>
<evidence type="ECO:0000259" key="5">
    <source>
        <dbReference type="PROSITE" id="PS50056"/>
    </source>
</evidence>
<dbReference type="Pfam" id="PF00102">
    <property type="entry name" value="Y_phosphatase"/>
    <property type="match status" value="3"/>
</dbReference>
<evidence type="ECO:0000313" key="8">
    <source>
        <dbReference type="Proteomes" id="UP001203297"/>
    </source>
</evidence>
<organism evidence="7 8">
    <name type="scientific">Multifurca ochricompacta</name>
    <dbReference type="NCBI Taxonomy" id="376703"/>
    <lineage>
        <taxon>Eukaryota</taxon>
        <taxon>Fungi</taxon>
        <taxon>Dikarya</taxon>
        <taxon>Basidiomycota</taxon>
        <taxon>Agaricomycotina</taxon>
        <taxon>Agaricomycetes</taxon>
        <taxon>Russulales</taxon>
        <taxon>Russulaceae</taxon>
        <taxon>Multifurca</taxon>
    </lineage>
</organism>
<feature type="compositionally biased region" description="Basic residues" evidence="3">
    <location>
        <begin position="540"/>
        <end position="562"/>
    </location>
</feature>
<feature type="domain" description="Tyrosine-protein phosphatase" evidence="4">
    <location>
        <begin position="580"/>
        <end position="945"/>
    </location>
</feature>
<dbReference type="PANTHER" id="PTHR19134:SF561">
    <property type="entry name" value="PROTEIN TYROSINE PHOSPHATASE 36E, ISOFORM A"/>
    <property type="match status" value="1"/>
</dbReference>
<evidence type="ECO:0000256" key="3">
    <source>
        <dbReference type="SAM" id="MobiDB-lite"/>
    </source>
</evidence>
<feature type="compositionally biased region" description="Polar residues" evidence="3">
    <location>
        <begin position="761"/>
        <end position="773"/>
    </location>
</feature>
<dbReference type="Gene3D" id="3.40.250.10">
    <property type="entry name" value="Rhodanese-like domain"/>
    <property type="match status" value="1"/>
</dbReference>
<feature type="compositionally biased region" description="Low complexity" evidence="3">
    <location>
        <begin position="443"/>
        <end position="453"/>
    </location>
</feature>
<feature type="compositionally biased region" description="Basic residues" evidence="3">
    <location>
        <begin position="1469"/>
        <end position="1478"/>
    </location>
</feature>
<feature type="region of interest" description="Disordered" evidence="3">
    <location>
        <begin position="964"/>
        <end position="1010"/>
    </location>
</feature>
<dbReference type="InterPro" id="IPR016130">
    <property type="entry name" value="Tyr_Pase_AS"/>
</dbReference>
<dbReference type="EMBL" id="WTXG01000001">
    <property type="protein sequence ID" value="KAI0307516.1"/>
    <property type="molecule type" value="Genomic_DNA"/>
</dbReference>
<feature type="compositionally biased region" description="Polar residues" evidence="3">
    <location>
        <begin position="1208"/>
        <end position="1233"/>
    </location>
</feature>
<dbReference type="Proteomes" id="UP001203297">
    <property type="component" value="Unassembled WGS sequence"/>
</dbReference>
<dbReference type="InterPro" id="IPR000387">
    <property type="entry name" value="Tyr_Pase_dom"/>
</dbReference>
<dbReference type="EC" id="3.1.3.48" evidence="2"/>
<sequence length="1507" mass="162787">MDFFSLPHQKQPAVTEDEDGATDLFAKAIDERFNNNVLVAPTSTSTSALSNNNRITPLSLLSLSSVPRNTNNHPPTQHLPSRTHSHHLPASSPSASLFNALLPTDLPDILSDSHALILDIRPLPAYLASRFPHAVPLSVPSTLLKRPLFSTLKLAEMLPNRAARRKFSQWRNAKRILVYDADSAILSEGSNILGLLRKFRAEAGLSADPQPSSPSEELQLNWLKGGFQAVFREQQTLLDFNVASDDDDDEDTPSPPAFAASDYLVSSEPFDLTSAASRQTALSIPMANRPALLRTKHLPMSAFTVSSTTSQRSGSAHHKLYLGKQAAARDQISGSAIGGHTSSIRTEFVSRPSGTVTVPQSTSGPGPNVAYNPFYDTIRQNLELSHGITERISLKISRITKDRIDDLPFMWLRELGRLASPDDEGTDAEDNVEGESGSGSGMSGDDQSGMTSDSGEDSGSGKDYADGHRGRGNPMDVAPTTFPTRPSATTPEDVHAEGSETLAMQFYRIELGEQRRLMGVMEHHSRESGRIIEEGEMRSSKSKAKRNKQRSKGTGRSSRGKHGSREFPFSITAGVEKGAKNRYRNIWPFEHARVRLQKQKPKSNQRLNAKLPTSPFSSNSNPGSLHPLTLPQPTDFLPPITLSLSSARSIQLPLNTPAASSSTDDYVNASYVQPLGTKKRYIATQGPLPETFNDFWMLVWEQNVHVIVMLTREVEGSTIKCGNYWSGENFGPLRLKLIEVSGAIDEYEKSDRRAPGGSFFPSVSQTLSATSEPGSGNGSSNGNFPQSTVKRVLELSHVSFSHLPPRRVVQFQYLDWPDLNVPGDTRGVLELIREVERSVEFSEESRGSWEGPRRHDDWRGCAMIGTVRPRGPTLRNSRDVSPNGTRSGSSGSGASSPGFDAIDSDTGIMKHALGERPVLLHCSAGVGRTGGFIAIDAVLDGVRREMRKRREGWRFTGAPWAESQISRSLSGRASAERAGHTSGSSTSEKDRTSSSDEVAAMDVDEASVGERAPPVSGLVMKLPAEDNKAAMHVPVVDAISLATTSPWTTIDSRHKLQTWIPRTRQSEPLSSPSSASAQEHRLPTASVTSAVSQALSRSLSPSGDSALSDISSLSLPLSLRSSFSPAGPGANLTSCTHSSLATAAGTNQRTQTFTAPTVAPLTNATLSTTSSSGSAAVVSPSLLPAAEIAQPVAKRATSSCLPPDTEVASDSSRGLSTGASSLLSDTKSGSPETLPTDPSVVDLSSATKTDLENAGLRLPLPALSGVSTRKSGSKSRESPSGNEDSPPNGSDPYFSQSHSQSEQHSPPAFDYTRPRRLHDDRHSPALLSSLDEPIHRVIEDMREQRMSLCQSLRQYVFVHRAVIDGVLMLVDEERTIYGKTWKDSDLEELSEFVSARFPSDPPVATSESGSVSSAVDRIGSGPTAFVTSGSGKNGSESKSSMEASPSKGKRRASPTELPKEDRRGDMRMSKRLSTKRVLRTSDEYSREDITEASRREEDIVVTPLASR</sequence>
<evidence type="ECO:0000313" key="7">
    <source>
        <dbReference type="EMBL" id="KAI0307516.1"/>
    </source>
</evidence>
<dbReference type="GO" id="GO:0004725">
    <property type="term" value="F:protein tyrosine phosphatase activity"/>
    <property type="evidence" value="ECO:0007669"/>
    <property type="project" value="UniProtKB-EC"/>
</dbReference>
<feature type="compositionally biased region" description="Low complexity" evidence="3">
    <location>
        <begin position="881"/>
        <end position="898"/>
    </location>
</feature>
<dbReference type="InterPro" id="IPR029021">
    <property type="entry name" value="Prot-tyrosine_phosphatase-like"/>
</dbReference>
<comment type="caution">
    <text evidence="7">The sequence shown here is derived from an EMBL/GenBank/DDBJ whole genome shotgun (WGS) entry which is preliminary data.</text>
</comment>
<evidence type="ECO:0000259" key="4">
    <source>
        <dbReference type="PROSITE" id="PS50055"/>
    </source>
</evidence>
<protein>
    <recommendedName>
        <fullName evidence="2">protein-tyrosine-phosphatase</fullName>
        <ecNumber evidence="2">3.1.3.48</ecNumber>
    </recommendedName>
</protein>
<feature type="compositionally biased region" description="Low complexity" evidence="3">
    <location>
        <begin position="1428"/>
        <end position="1446"/>
    </location>
</feature>
<feature type="compositionally biased region" description="Low complexity" evidence="3">
    <location>
        <begin position="1066"/>
        <end position="1077"/>
    </location>
</feature>
<feature type="compositionally biased region" description="Basic and acidic residues" evidence="3">
    <location>
        <begin position="1479"/>
        <end position="1498"/>
    </location>
</feature>
<keyword evidence="8" id="KW-1185">Reference proteome</keyword>
<feature type="compositionally biased region" description="Polar residues" evidence="3">
    <location>
        <begin position="1278"/>
        <end position="1288"/>
    </location>
</feature>
<feature type="compositionally biased region" description="Basic and acidic residues" evidence="3">
    <location>
        <begin position="459"/>
        <end position="469"/>
    </location>
</feature>
<evidence type="ECO:0000259" key="6">
    <source>
        <dbReference type="PROSITE" id="PS50206"/>
    </source>
</evidence>
<feature type="region of interest" description="Disordered" evidence="3">
    <location>
        <begin position="1058"/>
        <end position="1088"/>
    </location>
</feature>
<evidence type="ECO:0000256" key="1">
    <source>
        <dbReference type="ARBA" id="ARBA00009649"/>
    </source>
</evidence>
<dbReference type="SMART" id="SM00194">
    <property type="entry name" value="PTPc"/>
    <property type="match status" value="1"/>
</dbReference>
<feature type="compositionally biased region" description="Polar residues" evidence="3">
    <location>
        <begin position="481"/>
        <end position="490"/>
    </location>
</feature>